<feature type="transmembrane region" description="Helical" evidence="2">
    <location>
        <begin position="267"/>
        <end position="285"/>
    </location>
</feature>
<dbReference type="GeneID" id="19967417"/>
<proteinExistence type="predicted"/>
<evidence type="ECO:0000313" key="5">
    <source>
        <dbReference type="Proteomes" id="UP000030752"/>
    </source>
</evidence>
<feature type="transmembrane region" description="Helical" evidence="2">
    <location>
        <begin position="70"/>
        <end position="93"/>
    </location>
</feature>
<gene>
    <name evidence="4" type="ORF">HMPREF1541_00078</name>
</gene>
<feature type="transmembrane region" description="Helical" evidence="2">
    <location>
        <begin position="113"/>
        <end position="135"/>
    </location>
</feature>
<dbReference type="EMBL" id="KB822711">
    <property type="protein sequence ID" value="ETN45897.1"/>
    <property type="molecule type" value="Genomic_DNA"/>
</dbReference>
<keyword evidence="2" id="KW-0812">Transmembrane</keyword>
<feature type="domain" description="Rhodopsin" evidence="3">
    <location>
        <begin position="53"/>
        <end position="289"/>
    </location>
</feature>
<feature type="region of interest" description="Disordered" evidence="1">
    <location>
        <begin position="342"/>
        <end position="394"/>
    </location>
</feature>
<dbReference type="PANTHER" id="PTHR38794">
    <property type="entry name" value="INTEGRAL MEMBRANE PROTEIN"/>
    <property type="match status" value="1"/>
</dbReference>
<feature type="transmembrane region" description="Helical" evidence="2">
    <location>
        <begin position="188"/>
        <end position="212"/>
    </location>
</feature>
<feature type="compositionally biased region" description="Basic and acidic residues" evidence="1">
    <location>
        <begin position="350"/>
        <end position="360"/>
    </location>
</feature>
<evidence type="ECO:0000256" key="1">
    <source>
        <dbReference type="SAM" id="MobiDB-lite"/>
    </source>
</evidence>
<feature type="region of interest" description="Disordered" evidence="1">
    <location>
        <begin position="408"/>
        <end position="439"/>
    </location>
</feature>
<feature type="compositionally biased region" description="Polar residues" evidence="1">
    <location>
        <begin position="378"/>
        <end position="390"/>
    </location>
</feature>
<dbReference type="AlphaFoldDB" id="W2SB32"/>
<feature type="transmembrane region" description="Helical" evidence="2">
    <location>
        <begin position="147"/>
        <end position="168"/>
    </location>
</feature>
<dbReference type="PANTHER" id="PTHR38794:SF3">
    <property type="entry name" value="INTEGRAL MEMBRANE PROTEIN"/>
    <property type="match status" value="1"/>
</dbReference>
<dbReference type="HOGENOM" id="CLU_036632_0_2_1"/>
<feature type="transmembrane region" description="Helical" evidence="2">
    <location>
        <begin position="34"/>
        <end position="58"/>
    </location>
</feature>
<dbReference type="RefSeq" id="XP_008710609.1">
    <property type="nucleotide sequence ID" value="XM_008712387.1"/>
</dbReference>
<dbReference type="STRING" id="1220924.W2SB32"/>
<dbReference type="InterPro" id="IPR049326">
    <property type="entry name" value="Rhodopsin_dom_fungi"/>
</dbReference>
<dbReference type="InParanoid" id="W2SB32"/>
<name>W2SB32_CYPE1</name>
<keyword evidence="2" id="KW-0472">Membrane</keyword>
<keyword evidence="2" id="KW-1133">Transmembrane helix</keyword>
<dbReference type="eggNOG" id="ENOG502SPG6">
    <property type="taxonomic scope" value="Eukaryota"/>
</dbReference>
<evidence type="ECO:0000259" key="3">
    <source>
        <dbReference type="Pfam" id="PF20684"/>
    </source>
</evidence>
<evidence type="ECO:0000256" key="2">
    <source>
        <dbReference type="SAM" id="Phobius"/>
    </source>
</evidence>
<accession>W2SB32</accession>
<organism evidence="4 5">
    <name type="scientific">Cyphellophora europaea (strain CBS 101466)</name>
    <name type="common">Phialophora europaea</name>
    <dbReference type="NCBI Taxonomy" id="1220924"/>
    <lineage>
        <taxon>Eukaryota</taxon>
        <taxon>Fungi</taxon>
        <taxon>Dikarya</taxon>
        <taxon>Ascomycota</taxon>
        <taxon>Pezizomycotina</taxon>
        <taxon>Eurotiomycetes</taxon>
        <taxon>Chaetothyriomycetidae</taxon>
        <taxon>Chaetothyriales</taxon>
        <taxon>Cyphellophoraceae</taxon>
        <taxon>Cyphellophora</taxon>
    </lineage>
</organism>
<dbReference type="VEuPathDB" id="FungiDB:HMPREF1541_00078"/>
<keyword evidence="5" id="KW-1185">Reference proteome</keyword>
<sequence>MSEEAIASGDEPKGIYEPLQDPFQQLTATNRGPIALVTATTLIIITSLTVSVKVYTMYATTRKLAWNDISMLASIIFGIAYTICVCQAVQHGLGRVSDQLDDSGLDALSKDYYAANILLVLSLASAKTAVTLLVIAIKPLRFLMRACYCVVALSVLWGVASAITLGLQCSPTRWALGPSDNDTCIDQYAMQIGIRVCDIATDIAIIVLPIVMMQSVQTTPGKRWMVMMLFSLRIVTPIITLISILSLSDYYNAPLRDRPFAAVTPSIWTTVALNLSIITACIPSIKRFLADWAAGLSKAEINDAFELEHSAGKSHSGNNTYAAGSGLGSKLASRLGLSTNSRVEISSAGRSRDRERDDRHHHGGGSKSRLDTRVSGRRGQQSPSGDTSDSVKGLTDGVIMHTIDYKVEYEDQGPLTGEDRDGSTSSRAEGGAYEIGRSY</sequence>
<protein>
    <recommendedName>
        <fullName evidence="3">Rhodopsin domain-containing protein</fullName>
    </recommendedName>
</protein>
<dbReference type="Proteomes" id="UP000030752">
    <property type="component" value="Unassembled WGS sequence"/>
</dbReference>
<dbReference type="OrthoDB" id="3918601at2759"/>
<feature type="transmembrane region" description="Helical" evidence="2">
    <location>
        <begin position="224"/>
        <end position="247"/>
    </location>
</feature>
<dbReference type="Pfam" id="PF20684">
    <property type="entry name" value="Fung_rhodopsin"/>
    <property type="match status" value="1"/>
</dbReference>
<evidence type="ECO:0000313" key="4">
    <source>
        <dbReference type="EMBL" id="ETN45897.1"/>
    </source>
</evidence>
<reference evidence="4 5" key="1">
    <citation type="submission" date="2013-03" db="EMBL/GenBank/DDBJ databases">
        <title>The Genome Sequence of Phialophora europaea CBS 101466.</title>
        <authorList>
            <consortium name="The Broad Institute Genomics Platform"/>
            <person name="Cuomo C."/>
            <person name="de Hoog S."/>
            <person name="Gorbushina A."/>
            <person name="Walker B."/>
            <person name="Young S.K."/>
            <person name="Zeng Q."/>
            <person name="Gargeya S."/>
            <person name="Fitzgerald M."/>
            <person name="Haas B."/>
            <person name="Abouelleil A."/>
            <person name="Allen A.W."/>
            <person name="Alvarado L."/>
            <person name="Arachchi H.M."/>
            <person name="Berlin A.M."/>
            <person name="Chapman S.B."/>
            <person name="Gainer-Dewar J."/>
            <person name="Goldberg J."/>
            <person name="Griggs A."/>
            <person name="Gujja S."/>
            <person name="Hansen M."/>
            <person name="Howarth C."/>
            <person name="Imamovic A."/>
            <person name="Ireland A."/>
            <person name="Larimer J."/>
            <person name="McCowan C."/>
            <person name="Murphy C."/>
            <person name="Pearson M."/>
            <person name="Poon T.W."/>
            <person name="Priest M."/>
            <person name="Roberts A."/>
            <person name="Saif S."/>
            <person name="Shea T."/>
            <person name="Sisk P."/>
            <person name="Sykes S."/>
            <person name="Wortman J."/>
            <person name="Nusbaum C."/>
            <person name="Birren B."/>
        </authorList>
    </citation>
    <scope>NUCLEOTIDE SEQUENCE [LARGE SCALE GENOMIC DNA]</scope>
    <source>
        <strain evidence="4 5">CBS 101466</strain>
    </source>
</reference>